<gene>
    <name evidence="2" type="ORF">B296_00015858</name>
</gene>
<evidence type="ECO:0000256" key="1">
    <source>
        <dbReference type="SAM" id="MobiDB-lite"/>
    </source>
</evidence>
<feature type="region of interest" description="Disordered" evidence="1">
    <location>
        <begin position="19"/>
        <end position="49"/>
    </location>
</feature>
<proteinExistence type="predicted"/>
<dbReference type="EMBL" id="AMZH03007710">
    <property type="protein sequence ID" value="RRT60632.1"/>
    <property type="molecule type" value="Genomic_DNA"/>
</dbReference>
<feature type="region of interest" description="Disordered" evidence="1">
    <location>
        <begin position="127"/>
        <end position="155"/>
    </location>
</feature>
<organism evidence="2 3">
    <name type="scientific">Ensete ventricosum</name>
    <name type="common">Abyssinian banana</name>
    <name type="synonym">Musa ensete</name>
    <dbReference type="NCBI Taxonomy" id="4639"/>
    <lineage>
        <taxon>Eukaryota</taxon>
        <taxon>Viridiplantae</taxon>
        <taxon>Streptophyta</taxon>
        <taxon>Embryophyta</taxon>
        <taxon>Tracheophyta</taxon>
        <taxon>Spermatophyta</taxon>
        <taxon>Magnoliopsida</taxon>
        <taxon>Liliopsida</taxon>
        <taxon>Zingiberales</taxon>
        <taxon>Musaceae</taxon>
        <taxon>Ensete</taxon>
    </lineage>
</organism>
<feature type="compositionally biased region" description="Basic and acidic residues" evidence="1">
    <location>
        <begin position="19"/>
        <end position="29"/>
    </location>
</feature>
<reference evidence="2 3" key="1">
    <citation type="journal article" date="2014" name="Agronomy (Basel)">
        <title>A Draft Genome Sequence for Ensete ventricosum, the Drought-Tolerant Tree Against Hunger.</title>
        <authorList>
            <person name="Harrison J."/>
            <person name="Moore K.A."/>
            <person name="Paszkiewicz K."/>
            <person name="Jones T."/>
            <person name="Grant M."/>
            <person name="Ambacheew D."/>
            <person name="Muzemil S."/>
            <person name="Studholme D.J."/>
        </authorList>
    </citation>
    <scope>NUCLEOTIDE SEQUENCE [LARGE SCALE GENOMIC DNA]</scope>
</reference>
<name>A0A426Z9I9_ENSVE</name>
<dbReference type="AlphaFoldDB" id="A0A426Z9I9"/>
<protein>
    <submittedName>
        <fullName evidence="2">Uncharacterized protein</fullName>
    </submittedName>
</protein>
<evidence type="ECO:0000313" key="3">
    <source>
        <dbReference type="Proteomes" id="UP000287651"/>
    </source>
</evidence>
<accession>A0A426Z9I9</accession>
<feature type="compositionally biased region" description="Low complexity" evidence="1">
    <location>
        <begin position="142"/>
        <end position="155"/>
    </location>
</feature>
<evidence type="ECO:0000313" key="2">
    <source>
        <dbReference type="EMBL" id="RRT60632.1"/>
    </source>
</evidence>
<comment type="caution">
    <text evidence="2">The sequence shown here is derived from an EMBL/GenBank/DDBJ whole genome shotgun (WGS) entry which is preliminary data.</text>
</comment>
<sequence>MAWEPVHSVLCRERKVTHVEGARSGKETMPRASAAHLKPTRGWHESDRESPASSVVLPANVCRAVPCRLPCGCQLVYDAYCCRKFKGSNLPARIAECRPSFCTVYVVSKGKLLSVCASVSEMDETASTSITDDSAKEEDDSSALSSSFSSNSRNPISGSELCLFDTICN</sequence>
<dbReference type="Proteomes" id="UP000287651">
    <property type="component" value="Unassembled WGS sequence"/>
</dbReference>